<evidence type="ECO:0000313" key="3">
    <source>
        <dbReference type="Proteomes" id="UP001432039"/>
    </source>
</evidence>
<dbReference type="RefSeq" id="WP_328960273.1">
    <property type="nucleotide sequence ID" value="NZ_CP108090.1"/>
</dbReference>
<dbReference type="Proteomes" id="UP001432039">
    <property type="component" value="Chromosome"/>
</dbReference>
<evidence type="ECO:0000313" key="2">
    <source>
        <dbReference type="EMBL" id="WUQ10744.1"/>
    </source>
</evidence>
<feature type="transmembrane region" description="Helical" evidence="1">
    <location>
        <begin position="168"/>
        <end position="190"/>
    </location>
</feature>
<protein>
    <submittedName>
        <fullName evidence="2">DUF4386 domain-containing protein</fullName>
    </submittedName>
</protein>
<keyword evidence="1" id="KW-0472">Membrane</keyword>
<keyword evidence="3" id="KW-1185">Reference proteome</keyword>
<gene>
    <name evidence="2" type="ORF">OG517_04455</name>
</gene>
<evidence type="ECO:0000256" key="1">
    <source>
        <dbReference type="SAM" id="Phobius"/>
    </source>
</evidence>
<proteinExistence type="predicted"/>
<feature type="transmembrane region" description="Helical" evidence="1">
    <location>
        <begin position="7"/>
        <end position="29"/>
    </location>
</feature>
<name>A0ABZ1T4E2_STRVG</name>
<feature type="transmembrane region" description="Helical" evidence="1">
    <location>
        <begin position="136"/>
        <end position="156"/>
    </location>
</feature>
<organism evidence="2 3">
    <name type="scientific">Streptomyces virginiae</name>
    <name type="common">Streptomyces cinnamonensis</name>
    <dbReference type="NCBI Taxonomy" id="1961"/>
    <lineage>
        <taxon>Bacteria</taxon>
        <taxon>Bacillati</taxon>
        <taxon>Actinomycetota</taxon>
        <taxon>Actinomycetes</taxon>
        <taxon>Kitasatosporales</taxon>
        <taxon>Streptomycetaceae</taxon>
        <taxon>Streptomyces</taxon>
    </lineage>
</organism>
<keyword evidence="1" id="KW-0812">Transmembrane</keyword>
<dbReference type="InterPro" id="IPR025495">
    <property type="entry name" value="DUF4386"/>
</dbReference>
<sequence>MSSTRRTAIVAGVLFLVTEIAAIGGLALYRPLLSDAGYVLGPGADTQVFLGALCELVLALAVTGTGAVLYPVLRGRGEGAAVGYVCGRLLEAAVILVGIVSVLSVVTLRTRAQSATGADGASLVTAGQALVAFHDWTFLFGPNFVLGANTLVLAGLMYTSRLVPRPLAVLGLVGGTLICASATAVLFGIYEQVSVAGSLAALPVFAWEVSLAVRLLARGFDEGAGVGAGAGSGSAVGDRTAGAAAAVV</sequence>
<feature type="transmembrane region" description="Helical" evidence="1">
    <location>
        <begin position="49"/>
        <end position="73"/>
    </location>
</feature>
<dbReference type="Pfam" id="PF14329">
    <property type="entry name" value="DUF4386"/>
    <property type="match status" value="1"/>
</dbReference>
<accession>A0ABZ1T4E2</accession>
<dbReference type="EMBL" id="CP108090">
    <property type="protein sequence ID" value="WUQ10744.1"/>
    <property type="molecule type" value="Genomic_DNA"/>
</dbReference>
<reference evidence="2" key="1">
    <citation type="submission" date="2022-10" db="EMBL/GenBank/DDBJ databases">
        <title>The complete genomes of actinobacterial strains from the NBC collection.</title>
        <authorList>
            <person name="Joergensen T.S."/>
            <person name="Alvarez Arevalo M."/>
            <person name="Sterndorff E.B."/>
            <person name="Faurdal D."/>
            <person name="Vuksanovic O."/>
            <person name="Mourched A.-S."/>
            <person name="Charusanti P."/>
            <person name="Shaw S."/>
            <person name="Blin K."/>
            <person name="Weber T."/>
        </authorList>
    </citation>
    <scope>NUCLEOTIDE SEQUENCE</scope>
    <source>
        <strain evidence="2">NBC_00248</strain>
    </source>
</reference>
<feature type="transmembrane region" description="Helical" evidence="1">
    <location>
        <begin position="85"/>
        <end position="106"/>
    </location>
</feature>
<keyword evidence="1" id="KW-1133">Transmembrane helix</keyword>